<organism evidence="3 4">
    <name type="scientific">Fimbriiglobus ruber</name>
    <dbReference type="NCBI Taxonomy" id="1908690"/>
    <lineage>
        <taxon>Bacteria</taxon>
        <taxon>Pseudomonadati</taxon>
        <taxon>Planctomycetota</taxon>
        <taxon>Planctomycetia</taxon>
        <taxon>Gemmatales</taxon>
        <taxon>Gemmataceae</taxon>
        <taxon>Fimbriiglobus</taxon>
    </lineage>
</organism>
<keyword evidence="1" id="KW-0175">Coiled coil</keyword>
<feature type="compositionally biased region" description="Basic and acidic residues" evidence="2">
    <location>
        <begin position="268"/>
        <end position="279"/>
    </location>
</feature>
<keyword evidence="4" id="KW-1185">Reference proteome</keyword>
<sequence length="288" mass="31491">MGKMLVIMVLVLSLAWTGLVVNAFVTRTNWQAEAKKFQDKYKEAADSAVAQNKLLSDQLAASEDANRSLSAEIARRYESERRLSTEVEALQKQIGDLTAVVQKTAVAEKALQANRDALQTQVKDQSDLLKKREDELTAKTLSADQDRVDANKARLEVQSKTQQVAQLNTKILELNEQLEERRQYQGGVAPPGVLNKAVPTPAGFRGTIVTRDGTYVSFTPGIDSGLQKGAVLTVQRLTPTPRYIGKIVVMQVDTKTGVGQFNAPRGGRLGEDDYPKPGDEIVPSVAGR</sequence>
<evidence type="ECO:0000313" key="4">
    <source>
        <dbReference type="Proteomes" id="UP000214646"/>
    </source>
</evidence>
<evidence type="ECO:0000256" key="2">
    <source>
        <dbReference type="SAM" id="MobiDB-lite"/>
    </source>
</evidence>
<evidence type="ECO:0000256" key="1">
    <source>
        <dbReference type="SAM" id="Coils"/>
    </source>
</evidence>
<feature type="region of interest" description="Disordered" evidence="2">
    <location>
        <begin position="261"/>
        <end position="288"/>
    </location>
</feature>
<feature type="coiled-coil region" evidence="1">
    <location>
        <begin position="115"/>
        <end position="184"/>
    </location>
</feature>
<dbReference type="AlphaFoldDB" id="A0A225DGB8"/>
<proteinExistence type="predicted"/>
<gene>
    <name evidence="3" type="ORF">FRUB_08969</name>
</gene>
<comment type="caution">
    <text evidence="3">The sequence shown here is derived from an EMBL/GenBank/DDBJ whole genome shotgun (WGS) entry which is preliminary data.</text>
</comment>
<dbReference type="EMBL" id="NIDE01000017">
    <property type="protein sequence ID" value="OWK36406.1"/>
    <property type="molecule type" value="Genomic_DNA"/>
</dbReference>
<reference evidence="4" key="1">
    <citation type="submission" date="2017-06" db="EMBL/GenBank/DDBJ databases">
        <title>Genome analysis of Fimbriiglobus ruber SP5, the first member of the order Planctomycetales with confirmed chitinolytic capability.</title>
        <authorList>
            <person name="Ravin N.V."/>
            <person name="Rakitin A.L."/>
            <person name="Ivanova A.A."/>
            <person name="Beletsky A.V."/>
            <person name="Kulichevskaya I.S."/>
            <person name="Mardanov A.V."/>
            <person name="Dedysh S.N."/>
        </authorList>
    </citation>
    <scope>NUCLEOTIDE SEQUENCE [LARGE SCALE GENOMIC DNA]</scope>
    <source>
        <strain evidence="4">SP5</strain>
    </source>
</reference>
<protein>
    <submittedName>
        <fullName evidence="3">Uncharacterized protein</fullName>
    </submittedName>
</protein>
<evidence type="ECO:0000313" key="3">
    <source>
        <dbReference type="EMBL" id="OWK36406.1"/>
    </source>
</evidence>
<name>A0A225DGB8_9BACT</name>
<dbReference type="Proteomes" id="UP000214646">
    <property type="component" value="Unassembled WGS sequence"/>
</dbReference>
<accession>A0A225DGB8</accession>